<dbReference type="GeneID" id="90953965"/>
<evidence type="ECO:0000256" key="2">
    <source>
        <dbReference type="SAM" id="Phobius"/>
    </source>
</evidence>
<reference evidence="3 4" key="1">
    <citation type="journal article" date="2018" name="BMC Genomics">
        <title>Comparative genomics of the wheat fungal pathogen Pyrenophora tritici-repentis reveals chromosomal variations and genome plasticity.</title>
        <authorList>
            <person name="Moolhuijzen P."/>
            <person name="See P.T."/>
            <person name="Hane J.K."/>
            <person name="Shi G."/>
            <person name="Liu Z."/>
            <person name="Oliver R.P."/>
            <person name="Moffat C.S."/>
        </authorList>
    </citation>
    <scope>NUCLEOTIDE SEQUENCE [LARGE SCALE GENOMIC DNA]</scope>
    <source>
        <strain evidence="3">M4</strain>
    </source>
</reference>
<organism evidence="3 4">
    <name type="scientific">Pyrenophora tritici-repentis</name>
    <dbReference type="NCBI Taxonomy" id="45151"/>
    <lineage>
        <taxon>Eukaryota</taxon>
        <taxon>Fungi</taxon>
        <taxon>Dikarya</taxon>
        <taxon>Ascomycota</taxon>
        <taxon>Pezizomycotina</taxon>
        <taxon>Dothideomycetes</taxon>
        <taxon>Pleosporomycetidae</taxon>
        <taxon>Pleosporales</taxon>
        <taxon>Pleosporineae</taxon>
        <taxon>Pleosporaceae</taxon>
        <taxon>Pyrenophora</taxon>
    </lineage>
</organism>
<accession>A0A5M9LQB6</accession>
<protein>
    <submittedName>
        <fullName evidence="3">Uncharacterized protein</fullName>
    </submittedName>
</protein>
<name>A0A5M9LQB6_9PLEO</name>
<feature type="region of interest" description="Disordered" evidence="1">
    <location>
        <begin position="53"/>
        <end position="126"/>
    </location>
</feature>
<dbReference type="AlphaFoldDB" id="A0A5M9LQB6"/>
<keyword evidence="2" id="KW-0472">Membrane</keyword>
<evidence type="ECO:0000313" key="4">
    <source>
        <dbReference type="Proteomes" id="UP000245464"/>
    </source>
</evidence>
<keyword evidence="2" id="KW-1133">Transmembrane helix</keyword>
<gene>
    <name evidence="3" type="ORF">PtrM4_009750</name>
</gene>
<comment type="caution">
    <text evidence="3">The sequence shown here is derived from an EMBL/GenBank/DDBJ whole genome shotgun (WGS) entry which is preliminary data.</text>
</comment>
<evidence type="ECO:0000313" key="3">
    <source>
        <dbReference type="EMBL" id="KAF7576735.1"/>
    </source>
</evidence>
<evidence type="ECO:0000256" key="1">
    <source>
        <dbReference type="SAM" id="MobiDB-lite"/>
    </source>
</evidence>
<proteinExistence type="predicted"/>
<dbReference type="RefSeq" id="XP_065965142.1">
    <property type="nucleotide sequence ID" value="XM_066102940.1"/>
</dbReference>
<dbReference type="EMBL" id="NQIK02000001">
    <property type="protein sequence ID" value="KAF7576735.1"/>
    <property type="molecule type" value="Genomic_DNA"/>
</dbReference>
<feature type="transmembrane region" description="Helical" evidence="2">
    <location>
        <begin position="14"/>
        <end position="30"/>
    </location>
</feature>
<feature type="compositionally biased region" description="Basic and acidic residues" evidence="1">
    <location>
        <begin position="90"/>
        <end position="99"/>
    </location>
</feature>
<sequence>MAATTITTSLSECLTRSIASFFACFLFPLFHTKMRRLPPEVLDEALVERDRRDNFTPEGEGVNGSFSSCRSGSPGYFCGNSTKAEGYIGNRERSDEPVRGRSSTVRRCTGARKGREYGNENGDPAC</sequence>
<keyword evidence="2" id="KW-0812">Transmembrane</keyword>
<dbReference type="KEGG" id="ptrr:90953965"/>
<dbReference type="Proteomes" id="UP000245464">
    <property type="component" value="Chromosome 1"/>
</dbReference>